<dbReference type="PRINTS" id="PR00463">
    <property type="entry name" value="EP450I"/>
</dbReference>
<dbReference type="GO" id="GO:0004497">
    <property type="term" value="F:monooxygenase activity"/>
    <property type="evidence" value="ECO:0007669"/>
    <property type="project" value="InterPro"/>
</dbReference>
<protein>
    <recommendedName>
        <fullName evidence="5">Cytochrome P450</fullName>
    </recommendedName>
</protein>
<dbReference type="AlphaFoldDB" id="A0AA36JAP4"/>
<keyword evidence="2" id="KW-0349">Heme</keyword>
<name>A0AA36JAP4_9DINO</name>
<dbReference type="GO" id="GO:0020037">
    <property type="term" value="F:heme binding"/>
    <property type="evidence" value="ECO:0007669"/>
    <property type="project" value="InterPro"/>
</dbReference>
<organism evidence="3 4">
    <name type="scientific">Effrenium voratum</name>
    <dbReference type="NCBI Taxonomy" id="2562239"/>
    <lineage>
        <taxon>Eukaryota</taxon>
        <taxon>Sar</taxon>
        <taxon>Alveolata</taxon>
        <taxon>Dinophyceae</taxon>
        <taxon>Suessiales</taxon>
        <taxon>Symbiodiniaceae</taxon>
        <taxon>Effrenium</taxon>
    </lineage>
</organism>
<evidence type="ECO:0000256" key="1">
    <source>
        <dbReference type="ARBA" id="ARBA00010617"/>
    </source>
</evidence>
<dbReference type="Pfam" id="PF00067">
    <property type="entry name" value="p450"/>
    <property type="match status" value="1"/>
</dbReference>
<evidence type="ECO:0000313" key="3">
    <source>
        <dbReference type="EMBL" id="CAJ1402738.1"/>
    </source>
</evidence>
<dbReference type="PRINTS" id="PR00385">
    <property type="entry name" value="P450"/>
</dbReference>
<keyword evidence="2" id="KW-0479">Metal-binding</keyword>
<dbReference type="GO" id="GO:0005506">
    <property type="term" value="F:iron ion binding"/>
    <property type="evidence" value="ECO:0007669"/>
    <property type="project" value="InterPro"/>
</dbReference>
<evidence type="ECO:0000256" key="2">
    <source>
        <dbReference type="PIRSR" id="PIRSR602401-1"/>
    </source>
</evidence>
<gene>
    <name evidence="3" type="ORF">EVOR1521_LOCUS25556</name>
</gene>
<dbReference type="InterPro" id="IPR001128">
    <property type="entry name" value="Cyt_P450"/>
</dbReference>
<comment type="similarity">
    <text evidence="1">Belongs to the cytochrome P450 family.</text>
</comment>
<keyword evidence="2" id="KW-0408">Iron</keyword>
<dbReference type="Gene3D" id="1.10.630.10">
    <property type="entry name" value="Cytochrome P450"/>
    <property type="match status" value="1"/>
</dbReference>
<evidence type="ECO:0000313" key="4">
    <source>
        <dbReference type="Proteomes" id="UP001178507"/>
    </source>
</evidence>
<dbReference type="InterPro" id="IPR002401">
    <property type="entry name" value="Cyt_P450_E_grp-I"/>
</dbReference>
<comment type="cofactor">
    <cofactor evidence="2">
        <name>heme</name>
        <dbReference type="ChEBI" id="CHEBI:30413"/>
    </cofactor>
</comment>
<dbReference type="PANTHER" id="PTHR24305:SF166">
    <property type="entry name" value="CYTOCHROME P450 12A4, MITOCHONDRIAL-RELATED"/>
    <property type="match status" value="1"/>
</dbReference>
<proteinExistence type="inferred from homology"/>
<evidence type="ECO:0008006" key="5">
    <source>
        <dbReference type="Google" id="ProtNLM"/>
    </source>
</evidence>
<feature type="binding site" description="axial binding residue" evidence="2">
    <location>
        <position position="434"/>
    </location>
    <ligand>
        <name>heme</name>
        <dbReference type="ChEBI" id="CHEBI:30413"/>
    </ligand>
    <ligandPart>
        <name>Fe</name>
        <dbReference type="ChEBI" id="CHEBI:18248"/>
    </ligandPart>
</feature>
<dbReference type="Proteomes" id="UP001178507">
    <property type="component" value="Unassembled WGS sequence"/>
</dbReference>
<dbReference type="EMBL" id="CAUJNA010003466">
    <property type="protein sequence ID" value="CAJ1402738.1"/>
    <property type="molecule type" value="Genomic_DNA"/>
</dbReference>
<comment type="caution">
    <text evidence="3">The sequence shown here is derived from an EMBL/GenBank/DDBJ whole genome shotgun (WGS) entry which is preliminary data.</text>
</comment>
<reference evidence="3" key="1">
    <citation type="submission" date="2023-08" db="EMBL/GenBank/DDBJ databases">
        <authorList>
            <person name="Chen Y."/>
            <person name="Shah S."/>
            <person name="Dougan E. K."/>
            <person name="Thang M."/>
            <person name="Chan C."/>
        </authorList>
    </citation>
    <scope>NUCLEOTIDE SEQUENCE</scope>
</reference>
<sequence length="491" mass="55469">MAKSESGALTLCTIQQRGLALALAGAALVAWWWRERRERRERRHVRFAEVPGSAVAELGDNQCNIMEKLEEWAESYGSEGFFEMKLGSRVVVCYTWEQAQQILALRPWKMIQNSSMSKAKDILAGLVFSEGRQWQRERKLLAPAFNVKNTESYLPAVESVTGQLLKELSQEMSQQGFADFSELLVLFGADVMCKTCMGKELKALETRKATILDDVKVLGFAIRKRINSWIPYWKLPFLRLDGGAAAAKRVHERCQQLIAEADPSQKTIARKMQEMVDGDKFTQKEFLDHLTTIFLGGADTTSRVLCWVFYYLARDPKLQEHVAQEVRDLPEALSAKDLDTLLWVQAVWKETLRYHSASVYMPLEAHEPATLAGRVVPEGTAVWIAIRHILRNDPAMKCMGDNLREYRPSRWLSSGLIQHEPLDALAYGHGSRICIGMPLANYTGLVVMARVVQHFVLEWRGETVPEVSYGLTGNLQAGPVAIHLRPRGPEV</sequence>
<dbReference type="GO" id="GO:0016705">
    <property type="term" value="F:oxidoreductase activity, acting on paired donors, with incorporation or reduction of molecular oxygen"/>
    <property type="evidence" value="ECO:0007669"/>
    <property type="project" value="InterPro"/>
</dbReference>
<dbReference type="InterPro" id="IPR050121">
    <property type="entry name" value="Cytochrome_P450_monoxygenase"/>
</dbReference>
<dbReference type="SUPFAM" id="SSF48264">
    <property type="entry name" value="Cytochrome P450"/>
    <property type="match status" value="1"/>
</dbReference>
<dbReference type="CDD" id="cd00302">
    <property type="entry name" value="cytochrome_P450"/>
    <property type="match status" value="1"/>
</dbReference>
<dbReference type="PANTHER" id="PTHR24305">
    <property type="entry name" value="CYTOCHROME P450"/>
    <property type="match status" value="1"/>
</dbReference>
<accession>A0AA36JAP4</accession>
<keyword evidence="4" id="KW-1185">Reference proteome</keyword>
<dbReference type="InterPro" id="IPR036396">
    <property type="entry name" value="Cyt_P450_sf"/>
</dbReference>